<dbReference type="Proteomes" id="UP000000493">
    <property type="component" value="Chromosome"/>
</dbReference>
<keyword evidence="1" id="KW-0812">Transmembrane</keyword>
<dbReference type="SUPFAM" id="SSF52266">
    <property type="entry name" value="SGNH hydrolase"/>
    <property type="match status" value="1"/>
</dbReference>
<feature type="transmembrane region" description="Helical" evidence="1">
    <location>
        <begin position="7"/>
        <end position="25"/>
    </location>
</feature>
<dbReference type="AlphaFoldDB" id="A0A7U3ZN53"/>
<protein>
    <submittedName>
        <fullName evidence="2">Lipolytic protein G-D-S-L family</fullName>
    </submittedName>
</protein>
<organism evidence="2 3">
    <name type="scientific">Runella slithyformis (strain ATCC 29530 / DSM 19594 / LMG 11500 / NCIMB 11436 / LSU 4)</name>
    <dbReference type="NCBI Taxonomy" id="761193"/>
    <lineage>
        <taxon>Bacteria</taxon>
        <taxon>Pseudomonadati</taxon>
        <taxon>Bacteroidota</taxon>
        <taxon>Cytophagia</taxon>
        <taxon>Cytophagales</taxon>
        <taxon>Spirosomataceae</taxon>
        <taxon>Runella</taxon>
    </lineage>
</organism>
<dbReference type="InterPro" id="IPR036514">
    <property type="entry name" value="SGNH_hydro_sf"/>
</dbReference>
<name>A0A7U3ZN53_RUNSL</name>
<reference evidence="2 3" key="2">
    <citation type="journal article" date="2012" name="Stand. Genomic Sci.">
        <title>Complete genome sequence of the aquatic bacterium Runella slithyformis type strain (LSU 4(T)).</title>
        <authorList>
            <person name="Copeland A."/>
            <person name="Zhang X."/>
            <person name="Misra M."/>
            <person name="Lapidus A."/>
            <person name="Nolan M."/>
            <person name="Lucas S."/>
            <person name="Deshpande S."/>
            <person name="Cheng J.F."/>
            <person name="Tapia R."/>
            <person name="Goodwin L.A."/>
            <person name="Pitluck S."/>
            <person name="Liolios K."/>
            <person name="Pagani I."/>
            <person name="Ivanova N."/>
            <person name="Mikhailova N."/>
            <person name="Pati A."/>
            <person name="Chen A."/>
            <person name="Palaniappan K."/>
            <person name="Land M."/>
            <person name="Hauser L."/>
            <person name="Pan C."/>
            <person name="Jeffries C.D."/>
            <person name="Detter J.C."/>
            <person name="Brambilla E.M."/>
            <person name="Rohde M."/>
            <person name="Djao O.D."/>
            <person name="Goker M."/>
            <person name="Sikorski J."/>
            <person name="Tindall B.J."/>
            <person name="Woyke T."/>
            <person name="Bristow J."/>
            <person name="Eisen J.A."/>
            <person name="Markowitz V."/>
            <person name="Hugenholtz P."/>
            <person name="Kyrpides N.C."/>
            <person name="Klenk H.P."/>
            <person name="Mavromatis K."/>
        </authorList>
    </citation>
    <scope>NUCLEOTIDE SEQUENCE [LARGE SCALE GENOMIC DNA]</scope>
    <source>
        <strain evidence="3">ATCC 29530 / DSM 19594 / LMG 11500 / NCIMB 11436 / LSU 4</strain>
    </source>
</reference>
<feature type="transmembrane region" description="Helical" evidence="1">
    <location>
        <begin position="45"/>
        <end position="62"/>
    </location>
</feature>
<dbReference type="EMBL" id="CP002859">
    <property type="protein sequence ID" value="AEI50153.1"/>
    <property type="molecule type" value="Genomic_DNA"/>
</dbReference>
<dbReference type="Gene3D" id="3.40.50.1110">
    <property type="entry name" value="SGNH hydrolase"/>
    <property type="match status" value="2"/>
</dbReference>
<dbReference type="CDD" id="cd00229">
    <property type="entry name" value="SGNH_hydrolase"/>
    <property type="match status" value="1"/>
</dbReference>
<feature type="transmembrane region" description="Helical" evidence="1">
    <location>
        <begin position="69"/>
        <end position="94"/>
    </location>
</feature>
<sequence>MIRLLKFWLIVSIGWAGIWLGVSSYENYIKNGDGFLGVTNINALFRYTGWLLGVLMLLSFGLKSKINWLLNLTLSAASFLFFLFLGEVLCLILIRFTIVEVAKPFHSRLFLFEGWNAPKRPFWGDYSREFGSWRLPNDSLEIVPCHGDTLSIRTNSFGMRDKERTLKNTKSQKRVLMLGDSFAEGYIVNASARHSDILEKETQIEHLNFGIKSTSAINYYLTYSHLAKKFEHDVLTVCILPANDFEDYTSETKVDLLKYPIYRPYWEGTFPNVSVKYSLADISQSLATLQNHNKPIRTYYTVDSIYHTLPLKQRIWAEITLNSYLYNCVFGLSAKFVNRKRMPPNSFAKESFEKRWDAFAHSLEQLAKAAKGKEVIFYAVPIVNDLKVYHQSKVDDLSPRIEALCRKYNITYINLLPKFYAAGPQNWDKLYEPCDGHWTPAGERLVAAALLKHPAYLKAIGLTNP</sequence>
<reference evidence="3" key="1">
    <citation type="submission" date="2011-06" db="EMBL/GenBank/DDBJ databases">
        <title>The complete genome of chromosome of Runella slithyformis DSM 19594.</title>
        <authorList>
            <consortium name="US DOE Joint Genome Institute (JGI-PGF)"/>
            <person name="Lucas S."/>
            <person name="Han J."/>
            <person name="Lapidus A."/>
            <person name="Bruce D."/>
            <person name="Goodwin L."/>
            <person name="Pitluck S."/>
            <person name="Peters L."/>
            <person name="Kyrpides N."/>
            <person name="Mavromatis K."/>
            <person name="Ivanova N."/>
            <person name="Ovchinnikova G."/>
            <person name="Zhang X."/>
            <person name="Misra M."/>
            <person name="Detter J.C."/>
            <person name="Tapia R."/>
            <person name="Han C."/>
            <person name="Land M."/>
            <person name="Hauser L."/>
            <person name="Markowitz V."/>
            <person name="Cheng J.-F."/>
            <person name="Hugenholtz P."/>
            <person name="Woyke T."/>
            <person name="Wu D."/>
            <person name="Tindall B."/>
            <person name="Faehrich R."/>
            <person name="Brambilla E."/>
            <person name="Klenk H.-P."/>
            <person name="Eisen J.A."/>
        </authorList>
    </citation>
    <scope>NUCLEOTIDE SEQUENCE [LARGE SCALE GENOMIC DNA]</scope>
    <source>
        <strain evidence="3">ATCC 29530 / DSM 19594 / LMG 11500 / NCIMB 11436 / LSU 4</strain>
    </source>
</reference>
<evidence type="ECO:0000256" key="1">
    <source>
        <dbReference type="SAM" id="Phobius"/>
    </source>
</evidence>
<gene>
    <name evidence="2" type="ordered locus">Runsl_3795</name>
</gene>
<evidence type="ECO:0000313" key="2">
    <source>
        <dbReference type="EMBL" id="AEI50153.1"/>
    </source>
</evidence>
<evidence type="ECO:0000313" key="3">
    <source>
        <dbReference type="Proteomes" id="UP000000493"/>
    </source>
</evidence>
<keyword evidence="1" id="KW-1133">Transmembrane helix</keyword>
<dbReference type="KEGG" id="rsi:Runsl_3795"/>
<keyword evidence="3" id="KW-1185">Reference proteome</keyword>
<proteinExistence type="predicted"/>
<accession>A0A7U3ZN53</accession>
<dbReference type="GO" id="GO:0016788">
    <property type="term" value="F:hydrolase activity, acting on ester bonds"/>
    <property type="evidence" value="ECO:0007669"/>
    <property type="project" value="UniProtKB-ARBA"/>
</dbReference>
<dbReference type="RefSeq" id="WP_013929456.1">
    <property type="nucleotide sequence ID" value="NC_015703.1"/>
</dbReference>
<keyword evidence="1" id="KW-0472">Membrane</keyword>